<dbReference type="PANTHER" id="PTHR47186:SF61">
    <property type="entry name" value="LEUCINE-RICH REPEAT-CONTAINING PROTEIN 57-RELATED"/>
    <property type="match status" value="1"/>
</dbReference>
<organism evidence="2 3">
    <name type="scientific">Dichanthelium oligosanthes</name>
    <dbReference type="NCBI Taxonomy" id="888268"/>
    <lineage>
        <taxon>Eukaryota</taxon>
        <taxon>Viridiplantae</taxon>
        <taxon>Streptophyta</taxon>
        <taxon>Embryophyta</taxon>
        <taxon>Tracheophyta</taxon>
        <taxon>Spermatophyta</taxon>
        <taxon>Magnoliopsida</taxon>
        <taxon>Liliopsida</taxon>
        <taxon>Poales</taxon>
        <taxon>Poaceae</taxon>
        <taxon>PACMAD clade</taxon>
        <taxon>Panicoideae</taxon>
        <taxon>Panicodae</taxon>
        <taxon>Paniceae</taxon>
        <taxon>Dichantheliinae</taxon>
        <taxon>Dichanthelium</taxon>
    </lineage>
</organism>
<dbReference type="Proteomes" id="UP000095767">
    <property type="component" value="Unassembled WGS sequence"/>
</dbReference>
<dbReference type="STRING" id="888268.A0A1E5UPL2"/>
<dbReference type="EMBL" id="LWDX02068957">
    <property type="protein sequence ID" value="OEL14796.1"/>
    <property type="molecule type" value="Genomic_DNA"/>
</dbReference>
<dbReference type="InterPro" id="IPR001611">
    <property type="entry name" value="Leu-rich_rpt"/>
</dbReference>
<reference evidence="2 3" key="1">
    <citation type="submission" date="2016-09" db="EMBL/GenBank/DDBJ databases">
        <title>The draft genome of Dichanthelium oligosanthes: A C3 panicoid grass species.</title>
        <authorList>
            <person name="Studer A.J."/>
            <person name="Schnable J.C."/>
            <person name="Brutnell T.P."/>
        </authorList>
    </citation>
    <scope>NUCLEOTIDE SEQUENCE [LARGE SCALE GENOMIC DNA]</scope>
    <source>
        <strain evidence="3">cv. Kellogg 1175</strain>
        <tissue evidence="2">Leaf</tissue>
    </source>
</reference>
<feature type="region of interest" description="Disordered" evidence="1">
    <location>
        <begin position="93"/>
        <end position="118"/>
    </location>
</feature>
<feature type="compositionally biased region" description="Acidic residues" evidence="1">
    <location>
        <begin position="102"/>
        <end position="116"/>
    </location>
</feature>
<gene>
    <name evidence="2" type="ORF">BAE44_0024186</name>
</gene>
<dbReference type="OrthoDB" id="677097at2759"/>
<dbReference type="PROSITE" id="PS51450">
    <property type="entry name" value="LRR"/>
    <property type="match status" value="1"/>
</dbReference>
<sequence>MQDSQRHEAWEIAAGLHEEMRIEEGYQSTRFPYLVDTKRWIVATDSDSHPKSDSDSEDIALTIKLETTSLFLARRKSEHPKALPSGIFQSSKQLQKLKENKAEEEEEGEEEEEEKEEDTRMIEFFQRLWVLDICCTDWELTLYPNITEKMATNIREINVKKGRTWHKNQGWTWRHRQNIHKLRVIEPTCPWNTESMDDFVDLVNLELLDLSGNSTIQVLPSLSGATALSTLILDGCVGLEHVDPKALPPSLETFIFDAGGGKDHNREAKIKNISVTGCPRLVNFRLYGSLPNLKELDLSNTSVKTLDLRDKVVQVPCLQQIILLGCQGLRAVLWPKKGMPKLMVLCIDTRGGEAIKPIESHDYLTIKQEEEYRHSSVYATDIRFLQSLMVPSGQGFCWNTAMLNLNICLPCTSKGYLHSNKEKMGPYSTGQLVGSPLHKPLIPKSYRTYSDVKFDKATIDLDGSSAQQFESLDLHVEIGEGINNSNVVTAQGIRAVVFFMNSVNSLLVHDIPSALLSLKT</sequence>
<dbReference type="InterPro" id="IPR032675">
    <property type="entry name" value="LRR_dom_sf"/>
</dbReference>
<proteinExistence type="predicted"/>
<evidence type="ECO:0000313" key="2">
    <source>
        <dbReference type="EMBL" id="OEL14796.1"/>
    </source>
</evidence>
<dbReference type="Gene3D" id="3.80.10.10">
    <property type="entry name" value="Ribonuclease Inhibitor"/>
    <property type="match status" value="1"/>
</dbReference>
<evidence type="ECO:0000256" key="1">
    <source>
        <dbReference type="SAM" id="MobiDB-lite"/>
    </source>
</evidence>
<dbReference type="AlphaFoldDB" id="A0A1E5UPL2"/>
<dbReference type="SUPFAM" id="SSF52058">
    <property type="entry name" value="L domain-like"/>
    <property type="match status" value="1"/>
</dbReference>
<accession>A0A1E5UPL2</accession>
<dbReference type="PANTHER" id="PTHR47186">
    <property type="entry name" value="LEUCINE-RICH REPEAT-CONTAINING PROTEIN 57"/>
    <property type="match status" value="1"/>
</dbReference>
<name>A0A1E5UPL2_9POAL</name>
<comment type="caution">
    <text evidence="2">The sequence shown here is derived from an EMBL/GenBank/DDBJ whole genome shotgun (WGS) entry which is preliminary data.</text>
</comment>
<keyword evidence="3" id="KW-1185">Reference proteome</keyword>
<protein>
    <submittedName>
        <fullName evidence="2">Uncharacterized protein</fullName>
    </submittedName>
</protein>
<evidence type="ECO:0000313" key="3">
    <source>
        <dbReference type="Proteomes" id="UP000095767"/>
    </source>
</evidence>